<feature type="compositionally biased region" description="Basic and acidic residues" evidence="7">
    <location>
        <begin position="714"/>
        <end position="723"/>
    </location>
</feature>
<keyword evidence="6 8" id="KW-0472">Membrane</keyword>
<dbReference type="Pfam" id="PF00005">
    <property type="entry name" value="ABC_tran"/>
    <property type="match status" value="1"/>
</dbReference>
<dbReference type="Pfam" id="PF00664">
    <property type="entry name" value="ABC_membrane"/>
    <property type="match status" value="1"/>
</dbReference>
<dbReference type="InterPro" id="IPR003439">
    <property type="entry name" value="ABC_transporter-like_ATP-bd"/>
</dbReference>
<evidence type="ECO:0000256" key="4">
    <source>
        <dbReference type="ARBA" id="ARBA00022840"/>
    </source>
</evidence>
<dbReference type="InterPro" id="IPR003593">
    <property type="entry name" value="AAA+_ATPase"/>
</dbReference>
<dbReference type="GO" id="GO:0005886">
    <property type="term" value="C:plasma membrane"/>
    <property type="evidence" value="ECO:0007669"/>
    <property type="project" value="UniProtKB-SubCell"/>
</dbReference>
<dbReference type="PROSITE" id="PS00211">
    <property type="entry name" value="ABC_TRANSPORTER_1"/>
    <property type="match status" value="1"/>
</dbReference>
<dbReference type="InterPro" id="IPR027417">
    <property type="entry name" value="P-loop_NTPase"/>
</dbReference>
<sequence>MDKVLTDNDPWLESLVWLCEHYQLRRHPQQLLAGLPLEGGQLCANTFTRAASQAGFDISRRPLAEANSAVLPLLASNQQGQPLLITGLTADTATILLAADNMAEKTLPRTQLEQQLQGAELWWLAPQRVTDARAELLAASSPRHWLLQAIVEVKPWYRDLLLASLVINILALIVPLFTMNVYDRVVPNQAFHTLWVLSAAVAVAIVFDWLLRKARSRLTDLAGREIDVKISSMLYAKVLGMTLESRPASAGAFAKQVQEFDSVREFLTSATLNTAIDLPFSLLFLLLIFWLGGPMVLIPIAAVVVLIALSFYLKEKIKETIEESGRLSTQRQAILIEQVQLLADTKQNNAEGQSQRRWEQTVAALSDWQNQSREYSNTLSYTVMNVQHLVTVGLILTGVYRISEGLLSMGGLIAIVMLSGRAASAINQLSILLMRYEQTRSAIAGLETVMQTPQEQHPQQATETKQFDGAIKLSHVCFHYPEKELAVLDDINLAINAGERVGIIGPAGAGKSTLMALLAHQLRPGSGRIEYSGIEASQWPVSALRDQCGWVGQQPLLMFGSILDNISFGLSTLNTQQLSHAIEASGINRFVDRLENGLETPVGELGMALSGGQRQAVALARALVRQPALLLLDEPTSAMDTALEQQVLAGLRQQPASTGMIIASHRPALLQLCDRLIVLEGGRIIDDGPTAQILTRQAAPKPRTRRVQSVKIAPRPDKGGQHE</sequence>
<dbReference type="Gene3D" id="3.90.70.10">
    <property type="entry name" value="Cysteine proteinases"/>
    <property type="match status" value="1"/>
</dbReference>
<accession>A0A1X9NC20</accession>
<evidence type="ECO:0000259" key="9">
    <source>
        <dbReference type="PROSITE" id="PS50893"/>
    </source>
</evidence>
<dbReference type="EMBL" id="CP019343">
    <property type="protein sequence ID" value="ARN75146.1"/>
    <property type="molecule type" value="Genomic_DNA"/>
</dbReference>
<dbReference type="SMART" id="SM00382">
    <property type="entry name" value="AAA"/>
    <property type="match status" value="1"/>
</dbReference>
<evidence type="ECO:0000256" key="3">
    <source>
        <dbReference type="ARBA" id="ARBA00022741"/>
    </source>
</evidence>
<dbReference type="KEGG" id="osg:BST96_14095"/>
<keyword evidence="3" id="KW-0547">Nucleotide-binding</keyword>
<name>A0A1X9NC20_9GAMM</name>
<evidence type="ECO:0000313" key="11">
    <source>
        <dbReference type="EMBL" id="ARN75146.1"/>
    </source>
</evidence>
<dbReference type="InterPro" id="IPR011527">
    <property type="entry name" value="ABC1_TM_dom"/>
</dbReference>
<evidence type="ECO:0000256" key="6">
    <source>
        <dbReference type="ARBA" id="ARBA00023136"/>
    </source>
</evidence>
<evidence type="ECO:0000256" key="7">
    <source>
        <dbReference type="SAM" id="MobiDB-lite"/>
    </source>
</evidence>
<organism evidence="11 12">
    <name type="scientific">Oceanicoccus sagamiensis</name>
    <dbReference type="NCBI Taxonomy" id="716816"/>
    <lineage>
        <taxon>Bacteria</taxon>
        <taxon>Pseudomonadati</taxon>
        <taxon>Pseudomonadota</taxon>
        <taxon>Gammaproteobacteria</taxon>
        <taxon>Cellvibrionales</taxon>
        <taxon>Spongiibacteraceae</taxon>
        <taxon>Oceanicoccus</taxon>
    </lineage>
</organism>
<dbReference type="Proteomes" id="UP000193450">
    <property type="component" value="Chromosome"/>
</dbReference>
<dbReference type="AlphaFoldDB" id="A0A1X9NC20"/>
<dbReference type="RefSeq" id="WP_085759316.1">
    <property type="nucleotide sequence ID" value="NZ_CP019343.1"/>
</dbReference>
<dbReference type="PANTHER" id="PTHR43394:SF1">
    <property type="entry name" value="ATP-BINDING CASSETTE SUB-FAMILY B MEMBER 10, MITOCHONDRIAL"/>
    <property type="match status" value="1"/>
</dbReference>
<dbReference type="InterPro" id="IPR017750">
    <property type="entry name" value="ATPase_T1SS"/>
</dbReference>
<dbReference type="InterPro" id="IPR039421">
    <property type="entry name" value="Type_1_exporter"/>
</dbReference>
<reference evidence="11 12" key="1">
    <citation type="submission" date="2016-11" db="EMBL/GenBank/DDBJ databases">
        <title>Trade-off between light-utilization and light-protection in marine flavobacteria.</title>
        <authorList>
            <person name="Kumagai Y."/>
        </authorList>
    </citation>
    <scope>NUCLEOTIDE SEQUENCE [LARGE SCALE GENOMIC DNA]</scope>
    <source>
        <strain evidence="11 12">NBRC 107125</strain>
    </source>
</reference>
<evidence type="ECO:0000256" key="1">
    <source>
        <dbReference type="ARBA" id="ARBA00004651"/>
    </source>
</evidence>
<dbReference type="PANTHER" id="PTHR43394">
    <property type="entry name" value="ATP-DEPENDENT PERMEASE MDL1, MITOCHONDRIAL"/>
    <property type="match status" value="1"/>
</dbReference>
<keyword evidence="5 8" id="KW-1133">Transmembrane helix</keyword>
<dbReference type="NCBIfam" id="TIGR03375">
    <property type="entry name" value="type_I_sec_LssB"/>
    <property type="match status" value="1"/>
</dbReference>
<dbReference type="GO" id="GO:0016887">
    <property type="term" value="F:ATP hydrolysis activity"/>
    <property type="evidence" value="ECO:0007669"/>
    <property type="project" value="InterPro"/>
</dbReference>
<dbReference type="PROSITE" id="PS50893">
    <property type="entry name" value="ABC_TRANSPORTER_2"/>
    <property type="match status" value="1"/>
</dbReference>
<dbReference type="SUPFAM" id="SSF52540">
    <property type="entry name" value="P-loop containing nucleoside triphosphate hydrolases"/>
    <property type="match status" value="1"/>
</dbReference>
<dbReference type="STRING" id="716816.BST96_14095"/>
<dbReference type="Gene3D" id="3.40.50.300">
    <property type="entry name" value="P-loop containing nucleotide triphosphate hydrolases"/>
    <property type="match status" value="1"/>
</dbReference>
<keyword evidence="12" id="KW-1185">Reference proteome</keyword>
<keyword evidence="2 8" id="KW-0812">Transmembrane</keyword>
<dbReference type="GO" id="GO:0005524">
    <property type="term" value="F:ATP binding"/>
    <property type="evidence" value="ECO:0007669"/>
    <property type="project" value="UniProtKB-KW"/>
</dbReference>
<feature type="domain" description="ABC transmembrane type-1" evidence="10">
    <location>
        <begin position="160"/>
        <end position="438"/>
    </location>
</feature>
<feature type="domain" description="ABC transporter" evidence="9">
    <location>
        <begin position="471"/>
        <end position="706"/>
    </location>
</feature>
<evidence type="ECO:0000313" key="12">
    <source>
        <dbReference type="Proteomes" id="UP000193450"/>
    </source>
</evidence>
<dbReference type="GO" id="GO:0015421">
    <property type="term" value="F:ABC-type oligopeptide transporter activity"/>
    <property type="evidence" value="ECO:0007669"/>
    <property type="project" value="TreeGrafter"/>
</dbReference>
<keyword evidence="4" id="KW-0067">ATP-binding</keyword>
<proteinExistence type="predicted"/>
<dbReference type="InterPro" id="IPR036640">
    <property type="entry name" value="ABC1_TM_sf"/>
</dbReference>
<evidence type="ECO:0000256" key="2">
    <source>
        <dbReference type="ARBA" id="ARBA00022692"/>
    </source>
</evidence>
<dbReference type="Gene3D" id="1.20.1560.10">
    <property type="entry name" value="ABC transporter type 1, transmembrane domain"/>
    <property type="match status" value="1"/>
</dbReference>
<dbReference type="SUPFAM" id="SSF90123">
    <property type="entry name" value="ABC transporter transmembrane region"/>
    <property type="match status" value="1"/>
</dbReference>
<dbReference type="OrthoDB" id="9806127at2"/>
<gene>
    <name evidence="11" type="ORF">BST96_14095</name>
</gene>
<evidence type="ECO:0000256" key="8">
    <source>
        <dbReference type="SAM" id="Phobius"/>
    </source>
</evidence>
<dbReference type="InterPro" id="IPR017871">
    <property type="entry name" value="ABC_transporter-like_CS"/>
</dbReference>
<protein>
    <submittedName>
        <fullName evidence="11">Type I secretion system permease/ATPase</fullName>
    </submittedName>
</protein>
<feature type="transmembrane region" description="Helical" evidence="8">
    <location>
        <begin position="160"/>
        <end position="178"/>
    </location>
</feature>
<feature type="region of interest" description="Disordered" evidence="7">
    <location>
        <begin position="697"/>
        <end position="723"/>
    </location>
</feature>
<dbReference type="CDD" id="cd18587">
    <property type="entry name" value="ABC_6TM_LapB_like"/>
    <property type="match status" value="1"/>
</dbReference>
<feature type="transmembrane region" description="Helical" evidence="8">
    <location>
        <begin position="190"/>
        <end position="211"/>
    </location>
</feature>
<dbReference type="PROSITE" id="PS50929">
    <property type="entry name" value="ABC_TM1F"/>
    <property type="match status" value="1"/>
</dbReference>
<evidence type="ECO:0000259" key="10">
    <source>
        <dbReference type="PROSITE" id="PS50929"/>
    </source>
</evidence>
<evidence type="ECO:0000256" key="5">
    <source>
        <dbReference type="ARBA" id="ARBA00022989"/>
    </source>
</evidence>
<comment type="subcellular location">
    <subcellularLocation>
        <location evidence="1">Cell membrane</location>
        <topology evidence="1">Multi-pass membrane protein</topology>
    </subcellularLocation>
</comment>